<dbReference type="Proteomes" id="UP001139414">
    <property type="component" value="Unassembled WGS sequence"/>
</dbReference>
<dbReference type="RefSeq" id="WP_229337752.1">
    <property type="nucleotide sequence ID" value="NZ_JAJBZG010000001.1"/>
</dbReference>
<keyword evidence="2" id="KW-1185">Reference proteome</keyword>
<name>A0A9X1LGV5_9FLAO</name>
<dbReference type="InterPro" id="IPR007709">
    <property type="entry name" value="N-FG_amidohydro"/>
</dbReference>
<proteinExistence type="predicted"/>
<accession>A0A9X1LGV5</accession>
<dbReference type="EMBL" id="JAJBZG010000001">
    <property type="protein sequence ID" value="MCB7480107.1"/>
    <property type="molecule type" value="Genomic_DNA"/>
</dbReference>
<reference evidence="1" key="1">
    <citation type="submission" date="2021-10" db="EMBL/GenBank/DDBJ databases">
        <title>Gramella sp. ASW11-100T, isolated from marine sediment.</title>
        <authorList>
            <person name="Xia C."/>
        </authorList>
    </citation>
    <scope>NUCLEOTIDE SEQUENCE</scope>
    <source>
        <strain evidence="1">ASW11-100</strain>
    </source>
</reference>
<dbReference type="Pfam" id="PF05013">
    <property type="entry name" value="FGase"/>
    <property type="match status" value="1"/>
</dbReference>
<sequence length="232" mass="27380">MKLVLTCEHAFPYIPEKYQKLFYDEPEILKTHEAYDPGSFDLFKALKSLANFSKYQSIGRLLIETNRSEHHPLLFSRYSREISNQDKKSILQTFYTSYRDEVKSKIQEYINEGNTVIHLSVHSFTPVLNSKERNCDIGLLYDPFRAVEKEFCKNWKTEILKQNPELKIRFNYPYLGKADGFTTSLRKVFPKNYLGIELEVNQKWASDDLMNKDLKKNIFESLQDIISKKPQN</sequence>
<gene>
    <name evidence="1" type="ORF">LGQ90_02415</name>
</gene>
<evidence type="ECO:0000313" key="1">
    <source>
        <dbReference type="EMBL" id="MCB7480107.1"/>
    </source>
</evidence>
<comment type="caution">
    <text evidence="1">The sequence shown here is derived from an EMBL/GenBank/DDBJ whole genome shotgun (WGS) entry which is preliminary data.</text>
</comment>
<evidence type="ECO:0000313" key="2">
    <source>
        <dbReference type="Proteomes" id="UP001139414"/>
    </source>
</evidence>
<dbReference type="Gene3D" id="3.40.630.40">
    <property type="entry name" value="Zn-dependent exopeptidases"/>
    <property type="match status" value="1"/>
</dbReference>
<organism evidence="1 2">
    <name type="scientific">Christiangramia sediminis</name>
    <dbReference type="NCBI Taxonomy" id="2881336"/>
    <lineage>
        <taxon>Bacteria</taxon>
        <taxon>Pseudomonadati</taxon>
        <taxon>Bacteroidota</taxon>
        <taxon>Flavobacteriia</taxon>
        <taxon>Flavobacteriales</taxon>
        <taxon>Flavobacteriaceae</taxon>
        <taxon>Christiangramia</taxon>
    </lineage>
</organism>
<dbReference type="SUPFAM" id="SSF53187">
    <property type="entry name" value="Zn-dependent exopeptidases"/>
    <property type="match status" value="1"/>
</dbReference>
<protein>
    <submittedName>
        <fullName evidence="1">N-formylglutamate amidohydrolase</fullName>
    </submittedName>
</protein>
<dbReference type="AlphaFoldDB" id="A0A9X1LGV5"/>